<evidence type="ECO:0000313" key="1">
    <source>
        <dbReference type="EMBL" id="EXY73022.1"/>
    </source>
</evidence>
<sequence length="45" mass="5096">MSKLTNRLELQACVIRWSAAKETGPGQALCLVPEPVYQKTYPRFT</sequence>
<dbReference type="EMBL" id="JGCY01000382">
    <property type="protein sequence ID" value="EXY73022.1"/>
    <property type="molecule type" value="Genomic_DNA"/>
</dbReference>
<gene>
    <name evidence="1" type="ORF">M124_3241</name>
</gene>
<name>A0A015SRY1_BACFG</name>
<proteinExistence type="predicted"/>
<dbReference type="PATRIC" id="fig|1339315.3.peg.3907"/>
<organism evidence="1 2">
    <name type="scientific">Bacteroides fragilis str. 3988T(B)14</name>
    <dbReference type="NCBI Taxonomy" id="1339315"/>
    <lineage>
        <taxon>Bacteria</taxon>
        <taxon>Pseudomonadati</taxon>
        <taxon>Bacteroidota</taxon>
        <taxon>Bacteroidia</taxon>
        <taxon>Bacteroidales</taxon>
        <taxon>Bacteroidaceae</taxon>
        <taxon>Bacteroides</taxon>
    </lineage>
</organism>
<dbReference type="Proteomes" id="UP000020529">
    <property type="component" value="Unassembled WGS sequence"/>
</dbReference>
<comment type="caution">
    <text evidence="1">The sequence shown here is derived from an EMBL/GenBank/DDBJ whole genome shotgun (WGS) entry which is preliminary data.</text>
</comment>
<reference evidence="1 2" key="1">
    <citation type="submission" date="2014-02" db="EMBL/GenBank/DDBJ databases">
        <authorList>
            <person name="Sears C."/>
            <person name="Carroll K."/>
            <person name="Sack B.R."/>
            <person name="Qadri F."/>
            <person name="Myers L.L."/>
            <person name="Chung G.-T."/>
            <person name="Escheverria P."/>
            <person name="Fraser C.M."/>
            <person name="Sadzewicz L."/>
            <person name="Shefchek K.A."/>
            <person name="Tallon L."/>
            <person name="Das S.P."/>
            <person name="Daugherty S."/>
            <person name="Mongodin E.F."/>
        </authorList>
    </citation>
    <scope>NUCLEOTIDE SEQUENCE [LARGE SCALE GENOMIC DNA]</scope>
    <source>
        <strain evidence="2">3988T(B)14</strain>
    </source>
</reference>
<dbReference type="AlphaFoldDB" id="A0A015SRY1"/>
<evidence type="ECO:0000313" key="2">
    <source>
        <dbReference type="Proteomes" id="UP000020529"/>
    </source>
</evidence>
<accession>A0A015SRY1</accession>
<protein>
    <submittedName>
        <fullName evidence="1">Uncharacterized protein</fullName>
    </submittedName>
</protein>